<dbReference type="Gene3D" id="3.40.50.2300">
    <property type="match status" value="2"/>
</dbReference>
<keyword evidence="1" id="KW-0805">Transcription regulation</keyword>
<keyword evidence="2" id="KW-0238">DNA-binding</keyword>
<dbReference type="PANTHER" id="PTHR30146">
    <property type="entry name" value="LACI-RELATED TRANSCRIPTIONAL REPRESSOR"/>
    <property type="match status" value="1"/>
</dbReference>
<sequence>MSDVTRPARPAGVREVARLAGVSTQTVSRVINNYPNIRPETRTRVVEAMRALDYRVNNAARALGTASTRTIGVIATDATLYGPTVGIAALAEAAREAGLWIATAYADAGDPAAIDGAIAHVLAQGIDGLVLVAPHARMVSVLRERELGVPVAALHADDGARAQREGAALATAHVVELGHRQIARLGGPVDWLEDAARAQGTAAALDAAGLSVVHQWRGDWSARSGAALAPEVAEAVRVGELTAILAANDQMALGLMAGLAENGIRVPDDLSVVGFDDNPDAAFYAPALTSVRVDVLGDARRCVAEVLGEVASGEASAPAAPPQLMVRASSAPLSR</sequence>
<evidence type="ECO:0000256" key="2">
    <source>
        <dbReference type="ARBA" id="ARBA00023125"/>
    </source>
</evidence>
<gene>
    <name evidence="5" type="ORF">IT882_13960</name>
</gene>
<dbReference type="GO" id="GO:0000976">
    <property type="term" value="F:transcription cis-regulatory region binding"/>
    <property type="evidence" value="ECO:0007669"/>
    <property type="project" value="TreeGrafter"/>
</dbReference>
<feature type="domain" description="HTH lacI-type" evidence="4">
    <location>
        <begin position="11"/>
        <end position="65"/>
    </location>
</feature>
<dbReference type="CDD" id="cd01392">
    <property type="entry name" value="HTH_LacI"/>
    <property type="match status" value="1"/>
</dbReference>
<dbReference type="AlphaFoldDB" id="A0A7S8MVX4"/>
<dbReference type="EMBL" id="CP064760">
    <property type="protein sequence ID" value="QPE04265.1"/>
    <property type="molecule type" value="Genomic_DNA"/>
</dbReference>
<dbReference type="SUPFAM" id="SSF47413">
    <property type="entry name" value="lambda repressor-like DNA-binding domains"/>
    <property type="match status" value="1"/>
</dbReference>
<evidence type="ECO:0000313" key="6">
    <source>
        <dbReference type="Proteomes" id="UP000594480"/>
    </source>
</evidence>
<dbReference type="PROSITE" id="PS50932">
    <property type="entry name" value="HTH_LACI_2"/>
    <property type="match status" value="1"/>
</dbReference>
<dbReference type="SMART" id="SM00354">
    <property type="entry name" value="HTH_LACI"/>
    <property type="match status" value="1"/>
</dbReference>
<dbReference type="GO" id="GO:0003700">
    <property type="term" value="F:DNA-binding transcription factor activity"/>
    <property type="evidence" value="ECO:0007669"/>
    <property type="project" value="TreeGrafter"/>
</dbReference>
<keyword evidence="6" id="KW-1185">Reference proteome</keyword>
<dbReference type="Proteomes" id="UP000594480">
    <property type="component" value="Chromosome"/>
</dbReference>
<reference evidence="5 6" key="1">
    <citation type="submission" date="2020-11" db="EMBL/GenBank/DDBJ databases">
        <title>Amino acid is mineralized and recycled by bacteria in oceanic microbiome.</title>
        <authorList>
            <person name="Zheng L.Y."/>
        </authorList>
    </citation>
    <scope>NUCLEOTIDE SEQUENCE [LARGE SCALE GENOMIC DNA]</scope>
    <source>
        <strain evidence="5 6">A32-1</strain>
    </source>
</reference>
<dbReference type="PROSITE" id="PS00356">
    <property type="entry name" value="HTH_LACI_1"/>
    <property type="match status" value="1"/>
</dbReference>
<evidence type="ECO:0000313" key="5">
    <source>
        <dbReference type="EMBL" id="QPE04265.1"/>
    </source>
</evidence>
<dbReference type="Gene3D" id="1.10.260.40">
    <property type="entry name" value="lambda repressor-like DNA-binding domains"/>
    <property type="match status" value="1"/>
</dbReference>
<proteinExistence type="predicted"/>
<organism evidence="5 6">
    <name type="scientific">Microbacterium schleiferi</name>
    <dbReference type="NCBI Taxonomy" id="69362"/>
    <lineage>
        <taxon>Bacteria</taxon>
        <taxon>Bacillati</taxon>
        <taxon>Actinomycetota</taxon>
        <taxon>Actinomycetes</taxon>
        <taxon>Micrococcales</taxon>
        <taxon>Microbacteriaceae</taxon>
        <taxon>Microbacterium</taxon>
    </lineage>
</organism>
<evidence type="ECO:0000256" key="3">
    <source>
        <dbReference type="ARBA" id="ARBA00023163"/>
    </source>
</evidence>
<dbReference type="KEGG" id="msf:IT882_13960"/>
<dbReference type="Pfam" id="PF13377">
    <property type="entry name" value="Peripla_BP_3"/>
    <property type="match status" value="1"/>
</dbReference>
<evidence type="ECO:0000256" key="1">
    <source>
        <dbReference type="ARBA" id="ARBA00023015"/>
    </source>
</evidence>
<dbReference type="PANTHER" id="PTHR30146:SF109">
    <property type="entry name" value="HTH-TYPE TRANSCRIPTIONAL REGULATOR GALS"/>
    <property type="match status" value="1"/>
</dbReference>
<accession>A0A7S8MVX4</accession>
<keyword evidence="3" id="KW-0804">Transcription</keyword>
<dbReference type="RefSeq" id="WP_195692343.1">
    <property type="nucleotide sequence ID" value="NZ_CP064760.1"/>
</dbReference>
<protein>
    <submittedName>
        <fullName evidence="5">Substrate-binding domain-containing protein</fullName>
    </submittedName>
</protein>
<evidence type="ECO:0000259" key="4">
    <source>
        <dbReference type="PROSITE" id="PS50932"/>
    </source>
</evidence>
<dbReference type="InterPro" id="IPR000843">
    <property type="entry name" value="HTH_LacI"/>
</dbReference>
<name>A0A7S8MVX4_9MICO</name>
<dbReference type="SUPFAM" id="SSF53822">
    <property type="entry name" value="Periplasmic binding protein-like I"/>
    <property type="match status" value="1"/>
</dbReference>
<dbReference type="InterPro" id="IPR010982">
    <property type="entry name" value="Lambda_DNA-bd_dom_sf"/>
</dbReference>
<dbReference type="InterPro" id="IPR046335">
    <property type="entry name" value="LacI/GalR-like_sensor"/>
</dbReference>
<dbReference type="InterPro" id="IPR028082">
    <property type="entry name" value="Peripla_BP_I"/>
</dbReference>
<dbReference type="Pfam" id="PF00356">
    <property type="entry name" value="LacI"/>
    <property type="match status" value="1"/>
</dbReference>